<reference evidence="2 3" key="1">
    <citation type="submission" date="2018-05" db="EMBL/GenBank/DDBJ databases">
        <title>Amnibacterium sp. M8JJ-5, whole genome shotgun sequence.</title>
        <authorList>
            <person name="Tuo L."/>
        </authorList>
    </citation>
    <scope>NUCLEOTIDE SEQUENCE [LARGE SCALE GENOMIC DNA]</scope>
    <source>
        <strain evidence="2 3">M8JJ-5</strain>
    </source>
</reference>
<dbReference type="EMBL" id="QEOP01000001">
    <property type="protein sequence ID" value="PVZ96398.1"/>
    <property type="molecule type" value="Genomic_DNA"/>
</dbReference>
<dbReference type="InterPro" id="IPR050114">
    <property type="entry name" value="UPF0173_UPF0282_UlaG_hydrolase"/>
</dbReference>
<dbReference type="Proteomes" id="UP000244893">
    <property type="component" value="Unassembled WGS sequence"/>
</dbReference>
<dbReference type="RefSeq" id="WP_116756133.1">
    <property type="nucleotide sequence ID" value="NZ_JBHUEX010000001.1"/>
</dbReference>
<comment type="caution">
    <text evidence="2">The sequence shown here is derived from an EMBL/GenBank/DDBJ whole genome shotgun (WGS) entry which is preliminary data.</text>
</comment>
<dbReference type="OrthoDB" id="3190691at2"/>
<dbReference type="Pfam" id="PF13483">
    <property type="entry name" value="Lactamase_B_3"/>
    <property type="match status" value="1"/>
</dbReference>
<dbReference type="PANTHER" id="PTHR43546:SF3">
    <property type="entry name" value="UPF0173 METAL-DEPENDENT HYDROLASE MJ1163"/>
    <property type="match status" value="1"/>
</dbReference>
<evidence type="ECO:0000259" key="1">
    <source>
        <dbReference type="SMART" id="SM00849"/>
    </source>
</evidence>
<gene>
    <name evidence="2" type="ORF">DDQ50_06100</name>
</gene>
<dbReference type="PANTHER" id="PTHR43546">
    <property type="entry name" value="UPF0173 METAL-DEPENDENT HYDROLASE MJ1163-RELATED"/>
    <property type="match status" value="1"/>
</dbReference>
<dbReference type="InterPro" id="IPR036866">
    <property type="entry name" value="RibonucZ/Hydroxyglut_hydro"/>
</dbReference>
<dbReference type="AlphaFoldDB" id="A0A2V1HUX5"/>
<name>A0A2V1HUX5_9MICO</name>
<dbReference type="SMART" id="SM00849">
    <property type="entry name" value="Lactamase_B"/>
    <property type="match status" value="1"/>
</dbReference>
<dbReference type="GO" id="GO:0016787">
    <property type="term" value="F:hydrolase activity"/>
    <property type="evidence" value="ECO:0007669"/>
    <property type="project" value="UniProtKB-KW"/>
</dbReference>
<evidence type="ECO:0000313" key="3">
    <source>
        <dbReference type="Proteomes" id="UP000244893"/>
    </source>
</evidence>
<dbReference type="InterPro" id="IPR001279">
    <property type="entry name" value="Metallo-B-lactamas"/>
</dbReference>
<feature type="domain" description="Metallo-beta-lactamase" evidence="1">
    <location>
        <begin position="7"/>
        <end position="174"/>
    </location>
</feature>
<dbReference type="SUPFAM" id="SSF56281">
    <property type="entry name" value="Metallo-hydrolase/oxidoreductase"/>
    <property type="match status" value="1"/>
</dbReference>
<evidence type="ECO:0000313" key="2">
    <source>
        <dbReference type="EMBL" id="PVZ96398.1"/>
    </source>
</evidence>
<accession>A0A2V1HUX5</accession>
<sequence length="212" mass="22978">MRVTKLEHSTLRIDQAGKTLFLDPGALTTAITETGNTVAIVITHEHPDHWSEEQLNRILANNPDAKIYGPEGVALAASGFDVQVVAPGDTVTIEPFTLRFFGGRHAVIHPSIPVIDNVGVLINDALYYPGDSFSIPEDVKIDTLATPASAPWLKISEVMDFVTAVAPARTFPMHDMPLSQIGKNLHYARIKDVTEAAGGEFFPLQPGETIDL</sequence>
<organism evidence="2 3">
    <name type="scientific">Amnibacterium flavum</name>
    <dbReference type="NCBI Taxonomy" id="2173173"/>
    <lineage>
        <taxon>Bacteria</taxon>
        <taxon>Bacillati</taxon>
        <taxon>Actinomycetota</taxon>
        <taxon>Actinomycetes</taxon>
        <taxon>Micrococcales</taxon>
        <taxon>Microbacteriaceae</taxon>
        <taxon>Amnibacterium</taxon>
    </lineage>
</organism>
<keyword evidence="3" id="KW-1185">Reference proteome</keyword>
<protein>
    <submittedName>
        <fullName evidence="2">MBL fold metallo-hydrolase</fullName>
    </submittedName>
</protein>
<proteinExistence type="predicted"/>
<dbReference type="Gene3D" id="3.60.15.10">
    <property type="entry name" value="Ribonuclease Z/Hydroxyacylglutathione hydrolase-like"/>
    <property type="match status" value="1"/>
</dbReference>
<keyword evidence="2" id="KW-0378">Hydrolase</keyword>